<feature type="transmembrane region" description="Helical" evidence="6">
    <location>
        <begin position="61"/>
        <end position="84"/>
    </location>
</feature>
<evidence type="ECO:0000313" key="8">
    <source>
        <dbReference type="Proteomes" id="UP001205748"/>
    </source>
</evidence>
<dbReference type="PANTHER" id="PTHR21716:SF68">
    <property type="entry name" value="TRANSPORT PROTEIN YTVI-RELATED"/>
    <property type="match status" value="1"/>
</dbReference>
<name>A0AAE3HFJ3_9FIRM</name>
<keyword evidence="8" id="KW-1185">Reference proteome</keyword>
<sequence length="343" mass="39486">MKKEIKRNGYFIISLGIVILTTIFFSVLGPFVLGIFIAILIEPIVKFMEKTFYMKRNIGTLISMVFILFLIATTIFLILGIILNELGIMLNQWSRIYTFINKIMLYLHKWLSTMGIIKQWEANFENIAYNSILTITKNLDTIRQGFINAFENFSSSILFCIISMISAYFISKDKKYFLKILKKILPSSLYISTKEYIIDLLSLGKKMIFIYIQIILVTTIQIILGLYILGIPFPFSIGILAGIADILPIIGPGIVFLPGILYCLIIKNYYLSLGLLILFIIININRQILQMKLVNKEFEIHSLFIIFAIYVGYKLIGIAGIFIGPIILVMLKNFIYHYNKRKI</sequence>
<dbReference type="RefSeq" id="WP_257529570.1">
    <property type="nucleotide sequence ID" value="NZ_JANKAS010000002.1"/>
</dbReference>
<dbReference type="InterPro" id="IPR002549">
    <property type="entry name" value="AI-2E-like"/>
</dbReference>
<evidence type="ECO:0000256" key="3">
    <source>
        <dbReference type="ARBA" id="ARBA00022692"/>
    </source>
</evidence>
<feature type="transmembrane region" description="Helical" evidence="6">
    <location>
        <begin position="12"/>
        <end position="41"/>
    </location>
</feature>
<accession>A0AAE3HFJ3</accession>
<comment type="caution">
    <text evidence="7">The sequence shown here is derived from an EMBL/GenBank/DDBJ whole genome shotgun (WGS) entry which is preliminary data.</text>
</comment>
<feature type="transmembrane region" description="Helical" evidence="6">
    <location>
        <begin position="269"/>
        <end position="288"/>
    </location>
</feature>
<evidence type="ECO:0000313" key="7">
    <source>
        <dbReference type="EMBL" id="MCR1898114.1"/>
    </source>
</evidence>
<evidence type="ECO:0000256" key="4">
    <source>
        <dbReference type="ARBA" id="ARBA00022989"/>
    </source>
</evidence>
<dbReference type="Proteomes" id="UP001205748">
    <property type="component" value="Unassembled WGS sequence"/>
</dbReference>
<feature type="transmembrane region" description="Helical" evidence="6">
    <location>
        <begin position="208"/>
        <end position="229"/>
    </location>
</feature>
<organism evidence="7 8">
    <name type="scientific">Irregularibacter muris</name>
    <dbReference type="NCBI Taxonomy" id="1796619"/>
    <lineage>
        <taxon>Bacteria</taxon>
        <taxon>Bacillati</taxon>
        <taxon>Bacillota</taxon>
        <taxon>Clostridia</taxon>
        <taxon>Eubacteriales</taxon>
        <taxon>Eubacteriaceae</taxon>
        <taxon>Irregularibacter</taxon>
    </lineage>
</organism>
<dbReference type="Pfam" id="PF01594">
    <property type="entry name" value="AI-2E_transport"/>
    <property type="match status" value="1"/>
</dbReference>
<protein>
    <submittedName>
        <fullName evidence="7">AI-2E family transporter</fullName>
    </submittedName>
</protein>
<evidence type="ECO:0000256" key="2">
    <source>
        <dbReference type="ARBA" id="ARBA00009773"/>
    </source>
</evidence>
<keyword evidence="3 6" id="KW-0812">Transmembrane</keyword>
<evidence type="ECO:0000256" key="5">
    <source>
        <dbReference type="ARBA" id="ARBA00023136"/>
    </source>
</evidence>
<feature type="transmembrane region" description="Helical" evidence="6">
    <location>
        <begin position="153"/>
        <end position="170"/>
    </location>
</feature>
<comment type="similarity">
    <text evidence="2">Belongs to the autoinducer-2 exporter (AI-2E) (TC 2.A.86) family.</text>
</comment>
<feature type="transmembrane region" description="Helical" evidence="6">
    <location>
        <begin position="300"/>
        <end position="331"/>
    </location>
</feature>
<reference evidence="7" key="1">
    <citation type="submission" date="2022-07" db="EMBL/GenBank/DDBJ databases">
        <title>Enhanced cultured diversity of the mouse gut microbiota enables custom-made synthetic communities.</title>
        <authorList>
            <person name="Afrizal A."/>
        </authorList>
    </citation>
    <scope>NUCLEOTIDE SEQUENCE</scope>
    <source>
        <strain evidence="7">DSM 28593</strain>
    </source>
</reference>
<evidence type="ECO:0000256" key="1">
    <source>
        <dbReference type="ARBA" id="ARBA00004141"/>
    </source>
</evidence>
<dbReference type="AlphaFoldDB" id="A0AAE3HFJ3"/>
<comment type="subcellular location">
    <subcellularLocation>
        <location evidence="1">Membrane</location>
        <topology evidence="1">Multi-pass membrane protein</topology>
    </subcellularLocation>
</comment>
<gene>
    <name evidence="7" type="ORF">NSA47_03820</name>
</gene>
<keyword evidence="4 6" id="KW-1133">Transmembrane helix</keyword>
<dbReference type="GO" id="GO:0055085">
    <property type="term" value="P:transmembrane transport"/>
    <property type="evidence" value="ECO:0007669"/>
    <property type="project" value="TreeGrafter"/>
</dbReference>
<dbReference type="EMBL" id="JANKAS010000002">
    <property type="protein sequence ID" value="MCR1898114.1"/>
    <property type="molecule type" value="Genomic_DNA"/>
</dbReference>
<dbReference type="PANTHER" id="PTHR21716">
    <property type="entry name" value="TRANSMEMBRANE PROTEIN"/>
    <property type="match status" value="1"/>
</dbReference>
<feature type="transmembrane region" description="Helical" evidence="6">
    <location>
        <begin position="235"/>
        <end position="257"/>
    </location>
</feature>
<dbReference type="GO" id="GO:0016020">
    <property type="term" value="C:membrane"/>
    <property type="evidence" value="ECO:0007669"/>
    <property type="project" value="UniProtKB-SubCell"/>
</dbReference>
<evidence type="ECO:0000256" key="6">
    <source>
        <dbReference type="SAM" id="Phobius"/>
    </source>
</evidence>
<keyword evidence="5 6" id="KW-0472">Membrane</keyword>
<proteinExistence type="inferred from homology"/>